<dbReference type="InterPro" id="IPR021115">
    <property type="entry name" value="Pyridoxal-P_BS"/>
</dbReference>
<dbReference type="PROSITE" id="PS00392">
    <property type="entry name" value="DDC_GAD_HDC_YDC"/>
    <property type="match status" value="1"/>
</dbReference>
<dbReference type="Pfam" id="PF00282">
    <property type="entry name" value="Pyridoxal_deC"/>
    <property type="match status" value="1"/>
</dbReference>
<gene>
    <name evidence="7" type="ORF">HOLDEFILI_02167</name>
</gene>
<comment type="cofactor">
    <cofactor evidence="1 5 6">
        <name>pyridoxal 5'-phosphate</name>
        <dbReference type="ChEBI" id="CHEBI:597326"/>
    </cofactor>
</comment>
<evidence type="ECO:0000256" key="5">
    <source>
        <dbReference type="PIRSR" id="PIRSR602129-50"/>
    </source>
</evidence>
<evidence type="ECO:0000313" key="8">
    <source>
        <dbReference type="Proteomes" id="UP000005950"/>
    </source>
</evidence>
<dbReference type="AlphaFoldDB" id="B9Y8M0"/>
<proteinExistence type="inferred from homology"/>
<dbReference type="PANTHER" id="PTHR11999">
    <property type="entry name" value="GROUP II PYRIDOXAL-5-PHOSPHATE DECARBOXYLASE"/>
    <property type="match status" value="1"/>
</dbReference>
<dbReference type="STRING" id="545696.HOLDEFILI_02167"/>
<sequence length="484" mass="55010">MEKKLMNESMKSELYQSIQYIAQSYLSSYESVSDQRAVTIADKETIKRLRNIGFPKTGRPLKSVIDEMIDEVYANQAIMQHPRFFAFVPSPATPVSWLADVLTYSYNPHAGSWLQSSSASCIEQEVIQWLCQQAGYPDSAGGLFVSGGSMSNLTALITARNVKLTENEYADGIAYLSGQTHSCVTRNLRIMGLRSEQIRNISTDDEYRMNVTQLEQEIIKDIKKGKKPFVVVATAGTTNTGSVDPLHDIADLCEKYDLWMHVDGAYGGSVLISPKYKHLLDGINRADSITWDAHKWLFQTYGCSMILMKEERHLINCFSTHPEYLKDAVTENDQRNYWDWGPELTRPARSLKLWFTIQALGTEKLSQMVEHGIQLAEWAESEIKKYPEWEIITSAQLAIVNFRYASYHFDEHELELINAKISQKMIEDGFACVLTTKLNGKTVLRICAIHPDATEADMRNTIHLLNHYANETGSEYKKQNISKK</sequence>
<protein>
    <submittedName>
        <fullName evidence="7">Pyridoxal-dependent decarboxylase domain protein</fullName>
    </submittedName>
</protein>
<evidence type="ECO:0000256" key="3">
    <source>
        <dbReference type="ARBA" id="ARBA00022898"/>
    </source>
</evidence>
<dbReference type="SUPFAM" id="SSF53383">
    <property type="entry name" value="PLP-dependent transferases"/>
    <property type="match status" value="1"/>
</dbReference>
<keyword evidence="3 5" id="KW-0663">Pyridoxal phosphate</keyword>
<reference evidence="7 8" key="1">
    <citation type="submission" date="2008-12" db="EMBL/GenBank/DDBJ databases">
        <authorList>
            <person name="Fulton L."/>
            <person name="Clifton S."/>
            <person name="Fulton B."/>
            <person name="Xu J."/>
            <person name="Minx P."/>
            <person name="Pepin K.H."/>
            <person name="Johnson M."/>
            <person name="Bhonagiri V."/>
            <person name="Nash W.E."/>
            <person name="Mardis E.R."/>
            <person name="Wilson R.K."/>
        </authorList>
    </citation>
    <scope>NUCLEOTIDE SEQUENCE [LARGE SCALE GENOMIC DNA]</scope>
    <source>
        <strain evidence="7 8">DSM 12042</strain>
    </source>
</reference>
<dbReference type="EMBL" id="ACCF01000128">
    <property type="protein sequence ID" value="EEF67645.1"/>
    <property type="molecule type" value="Genomic_DNA"/>
</dbReference>
<dbReference type="InterPro" id="IPR010977">
    <property type="entry name" value="Aromatic_deC"/>
</dbReference>
<evidence type="ECO:0000256" key="4">
    <source>
        <dbReference type="ARBA" id="ARBA00023239"/>
    </source>
</evidence>
<dbReference type="GO" id="GO:0006520">
    <property type="term" value="P:amino acid metabolic process"/>
    <property type="evidence" value="ECO:0007669"/>
    <property type="project" value="InterPro"/>
</dbReference>
<dbReference type="OrthoDB" id="9803665at2"/>
<accession>B9Y8M0</accession>
<comment type="caution">
    <text evidence="7">The sequence shown here is derived from an EMBL/GenBank/DDBJ whole genome shotgun (WGS) entry which is preliminary data.</text>
</comment>
<dbReference type="Gene3D" id="3.40.640.10">
    <property type="entry name" value="Type I PLP-dependent aspartate aminotransferase-like (Major domain)"/>
    <property type="match status" value="1"/>
</dbReference>
<evidence type="ECO:0000256" key="6">
    <source>
        <dbReference type="RuleBase" id="RU000382"/>
    </source>
</evidence>
<keyword evidence="2" id="KW-0210">Decarboxylase</keyword>
<dbReference type="GO" id="GO:0019752">
    <property type="term" value="P:carboxylic acid metabolic process"/>
    <property type="evidence" value="ECO:0007669"/>
    <property type="project" value="InterPro"/>
</dbReference>
<comment type="similarity">
    <text evidence="6">Belongs to the group II decarboxylase family.</text>
</comment>
<name>B9Y8M0_9FIRM</name>
<dbReference type="Proteomes" id="UP000005950">
    <property type="component" value="Unassembled WGS sequence"/>
</dbReference>
<dbReference type="PRINTS" id="PR00800">
    <property type="entry name" value="YHDCRBOXLASE"/>
</dbReference>
<dbReference type="Gene3D" id="3.90.1150.170">
    <property type="match status" value="1"/>
</dbReference>
<evidence type="ECO:0000256" key="1">
    <source>
        <dbReference type="ARBA" id="ARBA00001933"/>
    </source>
</evidence>
<dbReference type="GO" id="GO:0004058">
    <property type="term" value="F:aromatic-L-amino-acid decarboxylase activity"/>
    <property type="evidence" value="ECO:0007669"/>
    <property type="project" value="UniProtKB-ARBA"/>
</dbReference>
<dbReference type="InterPro" id="IPR002129">
    <property type="entry name" value="PyrdxlP-dep_de-COase"/>
</dbReference>
<keyword evidence="4 6" id="KW-0456">Lyase</keyword>
<feature type="modified residue" description="N6-(pyridoxal phosphate)lysine" evidence="5">
    <location>
        <position position="295"/>
    </location>
</feature>
<organism evidence="7 8">
    <name type="scientific">Holdemania filiformis DSM 12042</name>
    <dbReference type="NCBI Taxonomy" id="545696"/>
    <lineage>
        <taxon>Bacteria</taxon>
        <taxon>Bacillati</taxon>
        <taxon>Bacillota</taxon>
        <taxon>Erysipelotrichia</taxon>
        <taxon>Erysipelotrichales</taxon>
        <taxon>Erysipelotrichaceae</taxon>
        <taxon>Holdemania</taxon>
    </lineage>
</organism>
<evidence type="ECO:0000256" key="2">
    <source>
        <dbReference type="ARBA" id="ARBA00022793"/>
    </source>
</evidence>
<dbReference type="InterPro" id="IPR015424">
    <property type="entry name" value="PyrdxlP-dep_Trfase"/>
</dbReference>
<dbReference type="HOGENOM" id="CLU_011856_0_4_9"/>
<dbReference type="PANTHER" id="PTHR11999:SF70">
    <property type="entry name" value="MIP05841P"/>
    <property type="match status" value="1"/>
</dbReference>
<dbReference type="GO" id="GO:0030170">
    <property type="term" value="F:pyridoxal phosphate binding"/>
    <property type="evidence" value="ECO:0007669"/>
    <property type="project" value="InterPro"/>
</dbReference>
<evidence type="ECO:0000313" key="7">
    <source>
        <dbReference type="EMBL" id="EEF67645.1"/>
    </source>
</evidence>
<dbReference type="eggNOG" id="COG0076">
    <property type="taxonomic scope" value="Bacteria"/>
</dbReference>
<reference evidence="7 8" key="2">
    <citation type="submission" date="2009-02" db="EMBL/GenBank/DDBJ databases">
        <title>Draft genome sequence of Holdemania filiformis DSM 12042.</title>
        <authorList>
            <person name="Sudarsanam P."/>
            <person name="Ley R."/>
            <person name="Guruge J."/>
            <person name="Turnbaugh P.J."/>
            <person name="Mahowald M."/>
            <person name="Liep D."/>
            <person name="Gordon J."/>
        </authorList>
    </citation>
    <scope>NUCLEOTIDE SEQUENCE [LARGE SCALE GENOMIC DNA]</scope>
    <source>
        <strain evidence="7 8">DSM 12042</strain>
    </source>
</reference>
<dbReference type="InterPro" id="IPR015421">
    <property type="entry name" value="PyrdxlP-dep_Trfase_major"/>
</dbReference>